<comment type="caution">
    <text evidence="2">The sequence shown here is derived from an EMBL/GenBank/DDBJ whole genome shotgun (WGS) entry which is preliminary data.</text>
</comment>
<feature type="non-terminal residue" evidence="2">
    <location>
        <position position="75"/>
    </location>
</feature>
<evidence type="ECO:0000313" key="2">
    <source>
        <dbReference type="EMBL" id="GAI73645.1"/>
    </source>
</evidence>
<dbReference type="InterPro" id="IPR007081">
    <property type="entry name" value="RNA_pol_Rpb1_5"/>
</dbReference>
<sequence length="75" mass="8603">QDILHILGREAVQQYLVDEVQKVYRSQGVSINDKHIEIIAHQMLAKVRIDSSGDTELLSGELIDRFHYEDINAKV</sequence>
<feature type="non-terminal residue" evidence="2">
    <location>
        <position position="1"/>
    </location>
</feature>
<dbReference type="Pfam" id="PF04998">
    <property type="entry name" value="RNA_pol_Rpb1_5"/>
    <property type="match status" value="1"/>
</dbReference>
<dbReference type="GO" id="GO:0003899">
    <property type="term" value="F:DNA-directed RNA polymerase activity"/>
    <property type="evidence" value="ECO:0007669"/>
    <property type="project" value="InterPro"/>
</dbReference>
<accession>X1SE00</accession>
<dbReference type="GO" id="GO:0003677">
    <property type="term" value="F:DNA binding"/>
    <property type="evidence" value="ECO:0007669"/>
    <property type="project" value="InterPro"/>
</dbReference>
<feature type="domain" description="RNA polymerase Rpb1" evidence="1">
    <location>
        <begin position="1"/>
        <end position="55"/>
    </location>
</feature>
<organism evidence="2">
    <name type="scientific">marine sediment metagenome</name>
    <dbReference type="NCBI Taxonomy" id="412755"/>
    <lineage>
        <taxon>unclassified sequences</taxon>
        <taxon>metagenomes</taxon>
        <taxon>ecological metagenomes</taxon>
    </lineage>
</organism>
<gene>
    <name evidence="2" type="ORF">S12H4_25352</name>
</gene>
<dbReference type="GO" id="GO:0006351">
    <property type="term" value="P:DNA-templated transcription"/>
    <property type="evidence" value="ECO:0007669"/>
    <property type="project" value="InterPro"/>
</dbReference>
<name>X1SE00_9ZZZZ</name>
<dbReference type="EMBL" id="BARW01014169">
    <property type="protein sequence ID" value="GAI73645.1"/>
    <property type="molecule type" value="Genomic_DNA"/>
</dbReference>
<reference evidence="2" key="1">
    <citation type="journal article" date="2014" name="Front. Microbiol.">
        <title>High frequency of phylogenetically diverse reductive dehalogenase-homologous genes in deep subseafloor sedimentary metagenomes.</title>
        <authorList>
            <person name="Kawai M."/>
            <person name="Futagami T."/>
            <person name="Toyoda A."/>
            <person name="Takaki Y."/>
            <person name="Nishi S."/>
            <person name="Hori S."/>
            <person name="Arai W."/>
            <person name="Tsubouchi T."/>
            <person name="Morono Y."/>
            <person name="Uchiyama I."/>
            <person name="Ito T."/>
            <person name="Fujiyama A."/>
            <person name="Inagaki F."/>
            <person name="Takami H."/>
        </authorList>
    </citation>
    <scope>NUCLEOTIDE SEQUENCE</scope>
    <source>
        <strain evidence="2">Expedition CK06-06</strain>
    </source>
</reference>
<dbReference type="SUPFAM" id="SSF64484">
    <property type="entry name" value="beta and beta-prime subunits of DNA dependent RNA-polymerase"/>
    <property type="match status" value="1"/>
</dbReference>
<evidence type="ECO:0000259" key="1">
    <source>
        <dbReference type="Pfam" id="PF04998"/>
    </source>
</evidence>
<protein>
    <recommendedName>
        <fullName evidence="1">RNA polymerase Rpb1 domain-containing protein</fullName>
    </recommendedName>
</protein>
<proteinExistence type="predicted"/>
<dbReference type="PANTHER" id="PTHR48443:SF2">
    <property type="entry name" value="DNA-DIRECTED RNA POLYMERASE SUBUNIT BETA"/>
    <property type="match status" value="1"/>
</dbReference>
<dbReference type="Gene3D" id="1.10.1790.20">
    <property type="match status" value="1"/>
</dbReference>
<dbReference type="AlphaFoldDB" id="X1SE00"/>
<dbReference type="PANTHER" id="PTHR48443">
    <property type="entry name" value="DNA-DIRECTED RNA POLYMERASE SUBUNIT BETA"/>
    <property type="match status" value="1"/>
</dbReference>